<dbReference type="STRING" id="572478.Vdis_0873"/>
<dbReference type="EMBL" id="CP002100">
    <property type="protein sequence ID" value="ADN50263.1"/>
    <property type="molecule type" value="Genomic_DNA"/>
</dbReference>
<keyword evidence="2" id="KW-0808">Transferase</keyword>
<reference evidence="2 3" key="1">
    <citation type="journal article" date="2010" name="Stand. Genomic Sci.">
        <title>Complete genome sequence of Vulcanisaeta distributa type strain (IC-017).</title>
        <authorList>
            <person name="Mavromatis K."/>
            <person name="Sikorski J."/>
            <person name="Pabst E."/>
            <person name="Teshima H."/>
            <person name="Lapidus A."/>
            <person name="Lucas S."/>
            <person name="Nolan M."/>
            <person name="Glavina Del Rio T."/>
            <person name="Cheng J.F."/>
            <person name="Bruce D."/>
            <person name="Goodwin L."/>
            <person name="Pitluck S."/>
            <person name="Liolios K."/>
            <person name="Ivanova N."/>
            <person name="Mikhailova N."/>
            <person name="Pati A."/>
            <person name="Chen A."/>
            <person name="Palaniappan K."/>
            <person name="Land M."/>
            <person name="Hauser L."/>
            <person name="Chang Y.J."/>
            <person name="Jeffries C.D."/>
            <person name="Rohde M."/>
            <person name="Spring S."/>
            <person name="Goker M."/>
            <person name="Wirth R."/>
            <person name="Woyke T."/>
            <person name="Bristow J."/>
            <person name="Eisen J.A."/>
            <person name="Markowitz V."/>
            <person name="Hugenholtz P."/>
            <person name="Klenk H.P."/>
            <person name="Kyrpides N.C."/>
        </authorList>
    </citation>
    <scope>NUCLEOTIDE SEQUENCE [LARGE SCALE GENOMIC DNA]</scope>
    <source>
        <strain evidence="3">DSM 14429 / JCM 11212 / NBRC 100878 / IC-017</strain>
    </source>
</reference>
<evidence type="ECO:0000259" key="1">
    <source>
        <dbReference type="Pfam" id="PF00534"/>
    </source>
</evidence>
<dbReference type="PANTHER" id="PTHR12526:SF622">
    <property type="entry name" value="GLYCOSYLTRANSFERASE (GROUP I)"/>
    <property type="match status" value="1"/>
</dbReference>
<dbReference type="HOGENOM" id="CLU_720835_0_0_2"/>
<dbReference type="AlphaFoldDB" id="E1QP92"/>
<feature type="domain" description="Glycosyl transferase family 1" evidence="1">
    <location>
        <begin position="209"/>
        <end position="371"/>
    </location>
</feature>
<reference evidence="3" key="2">
    <citation type="journal article" date="2010" name="Stand. Genomic Sci.">
        <title>Complete genome sequence of Vulcanisaeta distributa type strain (IC-017T).</title>
        <authorList>
            <person name="Mavromatis K."/>
            <person name="Sikorski J."/>
            <person name="Pabst E."/>
            <person name="Teshima H."/>
            <person name="Lapidus A."/>
            <person name="Lucas S."/>
            <person name="Nolan M."/>
            <person name="Glavina Del Rio T."/>
            <person name="Cheng J."/>
            <person name="Bruce D."/>
            <person name="Goodwin L."/>
            <person name="Pitluck S."/>
            <person name="Liolios K."/>
            <person name="Ivanova N."/>
            <person name="Mikhailova N."/>
            <person name="Pati A."/>
            <person name="Chen A."/>
            <person name="Palaniappan K."/>
            <person name="Land M."/>
            <person name="Hauser L."/>
            <person name="Chang Y."/>
            <person name="Jeffries C."/>
            <person name="Rohde M."/>
            <person name="Spring S."/>
            <person name="Goker M."/>
            <person name="Wirth R."/>
            <person name="Woyke T."/>
            <person name="Bristow J."/>
            <person name="Eisen J."/>
            <person name="Markowitz V."/>
            <person name="Hugenholtz P."/>
            <person name="Klenk H."/>
            <person name="Kyrpides N."/>
        </authorList>
    </citation>
    <scope>NUCLEOTIDE SEQUENCE [LARGE SCALE GENOMIC DNA]</scope>
    <source>
        <strain evidence="3">DSM 14429 / JCM 11212 / NBRC 100878 / IC-017</strain>
    </source>
</reference>
<gene>
    <name evidence="2" type="ordered locus">Vdis_0873</name>
</gene>
<accession>E1QP92</accession>
<dbReference type="OrthoDB" id="29147at2157"/>
<dbReference type="SUPFAM" id="SSF53756">
    <property type="entry name" value="UDP-Glycosyltransferase/glycogen phosphorylase"/>
    <property type="match status" value="1"/>
</dbReference>
<dbReference type="Gene3D" id="3.40.50.2000">
    <property type="entry name" value="Glycogen Phosphorylase B"/>
    <property type="match status" value="2"/>
</dbReference>
<dbReference type="GO" id="GO:0016757">
    <property type="term" value="F:glycosyltransferase activity"/>
    <property type="evidence" value="ECO:0007669"/>
    <property type="project" value="InterPro"/>
</dbReference>
<evidence type="ECO:0000313" key="2">
    <source>
        <dbReference type="EMBL" id="ADN50263.1"/>
    </source>
</evidence>
<protein>
    <submittedName>
        <fullName evidence="2">Glycosyl transferase group 1</fullName>
    </submittedName>
</protein>
<dbReference type="PANTHER" id="PTHR12526">
    <property type="entry name" value="GLYCOSYLTRANSFERASE"/>
    <property type="match status" value="1"/>
</dbReference>
<dbReference type="eggNOG" id="arCOG01403">
    <property type="taxonomic scope" value="Archaea"/>
</dbReference>
<dbReference type="GeneID" id="9751802"/>
<organism evidence="2 3">
    <name type="scientific">Vulcanisaeta distributa (strain DSM 14429 / JCM 11212 / NBRC 100878 / IC-017)</name>
    <dbReference type="NCBI Taxonomy" id="572478"/>
    <lineage>
        <taxon>Archaea</taxon>
        <taxon>Thermoproteota</taxon>
        <taxon>Thermoprotei</taxon>
        <taxon>Thermoproteales</taxon>
        <taxon>Thermoproteaceae</taxon>
        <taxon>Vulcanisaeta</taxon>
    </lineage>
</organism>
<keyword evidence="3" id="KW-1185">Reference proteome</keyword>
<dbReference type="Pfam" id="PF00534">
    <property type="entry name" value="Glycos_transf_1"/>
    <property type="match status" value="1"/>
</dbReference>
<dbReference type="Proteomes" id="UP000006681">
    <property type="component" value="Chromosome"/>
</dbReference>
<dbReference type="InterPro" id="IPR001296">
    <property type="entry name" value="Glyco_trans_1"/>
</dbReference>
<dbReference type="RefSeq" id="WP_013335988.1">
    <property type="nucleotide sequence ID" value="NC_014537.1"/>
</dbReference>
<name>E1QP92_VULDI</name>
<sequence>MDGHIAYITRFNPMIFPRPLFMKKAIPGLNIYLLSLRRSLFYNEPISGETNGGSKQAGVTHGLINAVKGIDPLRIIEPCHRQDGSFDGLSLTKEMMYGILFFKKLRERYVIIKNTIGALAAINNGKRVIIDLMDLWHCERNYVIFNSIDLYTLRRARCVIAWSKAITALLRRSLPGQCVEYLPFGIDLDLMDPLRSSSNLLFERYPDLNGKVIIGYSGGGEWYHGIDKLIQAFSLIEKFNKDEIYLVIQTWGQNQRVKALLKGYGLRHYELVPGTLFNDPLRLSLLRASNILILTASESPGVYLAERSTMFHYMASGNAIVAEETPGTLGVLRHMKTAYMFKFNNVKDLANGILLLIDDGNLMKKLGMNARYELETKYSWNNALKVKLNKILDEVMND</sequence>
<proteinExistence type="predicted"/>
<dbReference type="CAZy" id="GT4">
    <property type="family name" value="Glycosyltransferase Family 4"/>
</dbReference>
<evidence type="ECO:0000313" key="3">
    <source>
        <dbReference type="Proteomes" id="UP000006681"/>
    </source>
</evidence>
<dbReference type="KEGG" id="vdi:Vdis_0873"/>